<reference evidence="1" key="1">
    <citation type="journal article" date="2020" name="Stud. Mycol.">
        <title>101 Dothideomycetes genomes: a test case for predicting lifestyles and emergence of pathogens.</title>
        <authorList>
            <person name="Haridas S."/>
            <person name="Albert R."/>
            <person name="Binder M."/>
            <person name="Bloem J."/>
            <person name="Labutti K."/>
            <person name="Salamov A."/>
            <person name="Andreopoulos B."/>
            <person name="Baker S."/>
            <person name="Barry K."/>
            <person name="Bills G."/>
            <person name="Bluhm B."/>
            <person name="Cannon C."/>
            <person name="Castanera R."/>
            <person name="Culley D."/>
            <person name="Daum C."/>
            <person name="Ezra D."/>
            <person name="Gonzalez J."/>
            <person name="Henrissat B."/>
            <person name="Kuo A."/>
            <person name="Liang C."/>
            <person name="Lipzen A."/>
            <person name="Lutzoni F."/>
            <person name="Magnuson J."/>
            <person name="Mondo S."/>
            <person name="Nolan M."/>
            <person name="Ohm R."/>
            <person name="Pangilinan J."/>
            <person name="Park H.-J."/>
            <person name="Ramirez L."/>
            <person name="Alfaro M."/>
            <person name="Sun H."/>
            <person name="Tritt A."/>
            <person name="Yoshinaga Y."/>
            <person name="Zwiers L.-H."/>
            <person name="Turgeon B."/>
            <person name="Goodwin S."/>
            <person name="Spatafora J."/>
            <person name="Crous P."/>
            <person name="Grigoriev I."/>
        </authorList>
    </citation>
    <scope>NUCLEOTIDE SEQUENCE</scope>
    <source>
        <strain evidence="1">ATCC 200398</strain>
    </source>
</reference>
<protein>
    <submittedName>
        <fullName evidence="1">Uncharacterized protein</fullName>
    </submittedName>
</protein>
<organism evidence="1 2">
    <name type="scientific">Lindgomyces ingoldianus</name>
    <dbReference type="NCBI Taxonomy" id="673940"/>
    <lineage>
        <taxon>Eukaryota</taxon>
        <taxon>Fungi</taxon>
        <taxon>Dikarya</taxon>
        <taxon>Ascomycota</taxon>
        <taxon>Pezizomycotina</taxon>
        <taxon>Dothideomycetes</taxon>
        <taxon>Pleosporomycetidae</taxon>
        <taxon>Pleosporales</taxon>
        <taxon>Lindgomycetaceae</taxon>
        <taxon>Lindgomyces</taxon>
    </lineage>
</organism>
<keyword evidence="2" id="KW-1185">Reference proteome</keyword>
<dbReference type="EMBL" id="MU003516">
    <property type="protein sequence ID" value="KAF2468314.1"/>
    <property type="molecule type" value="Genomic_DNA"/>
</dbReference>
<proteinExistence type="predicted"/>
<comment type="caution">
    <text evidence="1">The sequence shown here is derived from an EMBL/GenBank/DDBJ whole genome shotgun (WGS) entry which is preliminary data.</text>
</comment>
<evidence type="ECO:0000313" key="1">
    <source>
        <dbReference type="EMBL" id="KAF2468314.1"/>
    </source>
</evidence>
<accession>A0ACB6QMS4</accession>
<evidence type="ECO:0000313" key="2">
    <source>
        <dbReference type="Proteomes" id="UP000799755"/>
    </source>
</evidence>
<name>A0ACB6QMS4_9PLEO</name>
<gene>
    <name evidence="1" type="ORF">BDR25DRAFT_357611</name>
</gene>
<dbReference type="Proteomes" id="UP000799755">
    <property type="component" value="Unassembled WGS sequence"/>
</dbReference>
<sequence>MWKNTALSSSIKYVLILNASIPHNSILGRCDQYQQPTLDCSTKAKPDTMDISETTEGESPKVGKMAMFQELLDKIDSASGSRRAERKRSGSAQRAAVATKGIILFNSFRHAGLIGRVNRTPVVHFDHHRAAAASTPLYLGCSTLSSEYL</sequence>